<proteinExistence type="inferred from homology"/>
<evidence type="ECO:0000313" key="2">
    <source>
        <dbReference type="EMBL" id="TBN51387.1"/>
    </source>
</evidence>
<dbReference type="EMBL" id="SIRL01000003">
    <property type="protein sequence ID" value="TBN51387.1"/>
    <property type="molecule type" value="Genomic_DNA"/>
</dbReference>
<protein>
    <recommendedName>
        <fullName evidence="4">Peptide deformylase</fullName>
    </recommendedName>
</protein>
<dbReference type="InterPro" id="IPR023635">
    <property type="entry name" value="Peptide_deformylase"/>
</dbReference>
<dbReference type="InterPro" id="IPR036821">
    <property type="entry name" value="Peptide_deformylase_sf"/>
</dbReference>
<comment type="caution">
    <text evidence="2">The sequence shown here is derived from an EMBL/GenBank/DDBJ whole genome shotgun (WGS) entry which is preliminary data.</text>
</comment>
<sequence length="40" mass="4824">MLWYDLHGVRQMRMLIEAEARIVQHEIDHLDGRLIVDPRP</sequence>
<keyword evidence="3" id="KW-1185">Reference proteome</keyword>
<evidence type="ECO:0000256" key="1">
    <source>
        <dbReference type="ARBA" id="ARBA00010759"/>
    </source>
</evidence>
<dbReference type="SUPFAM" id="SSF56420">
    <property type="entry name" value="Peptide deformylase"/>
    <property type="match status" value="1"/>
</dbReference>
<accession>A0ABY1YN72</accession>
<evidence type="ECO:0000313" key="3">
    <source>
        <dbReference type="Proteomes" id="UP000292859"/>
    </source>
</evidence>
<dbReference type="Proteomes" id="UP000292859">
    <property type="component" value="Unassembled WGS sequence"/>
</dbReference>
<reference evidence="2 3" key="1">
    <citation type="submission" date="2019-02" db="EMBL/GenBank/DDBJ databases">
        <authorList>
            <person name="Zhang G."/>
        </authorList>
    </citation>
    <scope>NUCLEOTIDE SEQUENCE [LARGE SCALE GENOMIC DNA]</scope>
    <source>
        <strain evidence="2 3">CMB17</strain>
    </source>
</reference>
<gene>
    <name evidence="2" type="ORF">EYF88_06190</name>
</gene>
<dbReference type="Pfam" id="PF01327">
    <property type="entry name" value="Pep_deformylase"/>
    <property type="match status" value="1"/>
</dbReference>
<evidence type="ECO:0008006" key="4">
    <source>
        <dbReference type="Google" id="ProtNLM"/>
    </source>
</evidence>
<organism evidence="2 3">
    <name type="scientific">Paracoccus sediminis</name>
    <dbReference type="NCBI Taxonomy" id="1214787"/>
    <lineage>
        <taxon>Bacteria</taxon>
        <taxon>Pseudomonadati</taxon>
        <taxon>Pseudomonadota</taxon>
        <taxon>Alphaproteobacteria</taxon>
        <taxon>Rhodobacterales</taxon>
        <taxon>Paracoccaceae</taxon>
        <taxon>Paracoccus</taxon>
    </lineage>
</organism>
<name>A0ABY1YN72_9RHOB</name>
<dbReference type="Gene3D" id="3.90.45.10">
    <property type="entry name" value="Peptide deformylase"/>
    <property type="match status" value="1"/>
</dbReference>
<comment type="similarity">
    <text evidence="1">Belongs to the polypeptide deformylase family.</text>
</comment>